<name>A0A5E6RDC1_PSEFL</name>
<dbReference type="AlphaFoldDB" id="A0A5E6RDC1"/>
<organism evidence="1 2">
    <name type="scientific">Pseudomonas fluorescens</name>
    <dbReference type="NCBI Taxonomy" id="294"/>
    <lineage>
        <taxon>Bacteria</taxon>
        <taxon>Pseudomonadati</taxon>
        <taxon>Pseudomonadota</taxon>
        <taxon>Gammaproteobacteria</taxon>
        <taxon>Pseudomonadales</taxon>
        <taxon>Pseudomonadaceae</taxon>
        <taxon>Pseudomonas</taxon>
    </lineage>
</organism>
<dbReference type="Proteomes" id="UP000385207">
    <property type="component" value="Unassembled WGS sequence"/>
</dbReference>
<dbReference type="CDD" id="cd16329">
    <property type="entry name" value="LolA_like"/>
    <property type="match status" value="1"/>
</dbReference>
<reference evidence="1 2" key="1">
    <citation type="submission" date="2019-09" db="EMBL/GenBank/DDBJ databases">
        <authorList>
            <person name="Chandra G."/>
            <person name="Truman W A."/>
        </authorList>
    </citation>
    <scope>NUCLEOTIDE SEQUENCE [LARGE SCALE GENOMIC DNA]</scope>
    <source>
        <strain evidence="1">PS862</strain>
    </source>
</reference>
<dbReference type="EMBL" id="CABVII010000012">
    <property type="protein sequence ID" value="VVP04251.1"/>
    <property type="molecule type" value="Genomic_DNA"/>
</dbReference>
<sequence length="470" mass="52594" precursor="true">MTGSNLASSCLVSRAANATPTWVLGLLLGCSAIGTANAAPEDVERLGKDLTCIGADKSANADGSIPAFSGKWLGVPPHVDFKGTGNHPVDPYPQEKPLFVITAANLAQYSDYLSDGQKALFKQYPATYKMPIYPTHRDFRFDDAVCKATRENASIARLVDDGEGVVGKTGGTAFPVPRSGLELLKNASTFSLRAWTEEYISDNAYVLKDGNINWGRVHSRNLAPSLEPGKLGETVGNSTFYLNETLLPQRDKGEINTGTEFWNDKTEPRQAWRYDPGTRRVRQSPGYGFDMSFPGSGGSITVDEVRLFNGSGQRYDWKIVGKREMFIPYNTYRLHAANLKYADLLTPGHINPDAMRFERHRVWELEGTLKPGYRHLYGKRKLYIDEDTWFPMLADNYDNRGELWRTSMLNYFYGYESQRPQAGVGLYYDLNAGSYLAFNLINEQRNGYQLNKPGFSPRDFGPEAARRFGQ</sequence>
<protein>
    <recommendedName>
        <fullName evidence="3">DUF1329 domain-containing protein</fullName>
    </recommendedName>
</protein>
<evidence type="ECO:0000313" key="2">
    <source>
        <dbReference type="Proteomes" id="UP000385207"/>
    </source>
</evidence>
<evidence type="ECO:0000313" key="1">
    <source>
        <dbReference type="EMBL" id="VVP04251.1"/>
    </source>
</evidence>
<dbReference type="Pfam" id="PF07044">
    <property type="entry name" value="DUF1329"/>
    <property type="match status" value="1"/>
</dbReference>
<evidence type="ECO:0008006" key="3">
    <source>
        <dbReference type="Google" id="ProtNLM"/>
    </source>
</evidence>
<accession>A0A5E6RDC1</accession>
<gene>
    <name evidence="1" type="ORF">PS862_03012</name>
</gene>
<proteinExistence type="predicted"/>
<dbReference type="OrthoDB" id="6751304at2"/>
<dbReference type="InterPro" id="IPR010752">
    <property type="entry name" value="DUF1329"/>
</dbReference>
<dbReference type="Gene3D" id="2.50.20.10">
    <property type="entry name" value="Lipoprotein localisation LolA/LolB/LppX"/>
    <property type="match status" value="1"/>
</dbReference>
<dbReference type="RefSeq" id="WP_150744803.1">
    <property type="nucleotide sequence ID" value="NZ_CABVHE010000008.1"/>
</dbReference>